<dbReference type="InterPro" id="IPR052705">
    <property type="entry name" value="Gliding_Motility_GTPase"/>
</dbReference>
<dbReference type="InterPro" id="IPR006689">
    <property type="entry name" value="Small_GTPase_ARF/SAR"/>
</dbReference>
<organism evidence="3">
    <name type="scientific">marine sediment metagenome</name>
    <dbReference type="NCBI Taxonomy" id="412755"/>
    <lineage>
        <taxon>unclassified sequences</taxon>
        <taxon>metagenomes</taxon>
        <taxon>ecological metagenomes</taxon>
    </lineage>
</organism>
<dbReference type="GO" id="GO:0003924">
    <property type="term" value="F:GTPase activity"/>
    <property type="evidence" value="ECO:0007669"/>
    <property type="project" value="InterPro"/>
</dbReference>
<comment type="caution">
    <text evidence="3">The sequence shown here is derived from an EMBL/GenBank/DDBJ whole genome shotgun (WGS) entry which is preliminary data.</text>
</comment>
<evidence type="ECO:0000256" key="1">
    <source>
        <dbReference type="ARBA" id="ARBA00022741"/>
    </source>
</evidence>
<accession>A0A0F9RR60</accession>
<dbReference type="Pfam" id="PF00025">
    <property type="entry name" value="Arf"/>
    <property type="match status" value="1"/>
</dbReference>
<dbReference type="CDD" id="cd00882">
    <property type="entry name" value="Ras_like_GTPase"/>
    <property type="match status" value="1"/>
</dbReference>
<proteinExistence type="predicted"/>
<keyword evidence="1" id="KW-0547">Nucleotide-binding</keyword>
<sequence>MIIDHCDKTISIKVVYFGPAFSGKTTSIKALFSKFGKGDKLLSIESTVSRTLFFDYGTVTFQNEEWRLKIHIYTTTGQDFYYITRPVTLRAVDGVIFVVDSQKEVIERNLLSWKELISYFRECIDDIPIRIAFNKQDLSEKFDPENFLKEIKFYEYKNLKSEFTSAIHGEGIIECFENILNSILKKYYNRKLLSVMN</sequence>
<name>A0A0F9RR60_9ZZZZ</name>
<reference evidence="3" key="1">
    <citation type="journal article" date="2015" name="Nature">
        <title>Complex archaea that bridge the gap between prokaryotes and eukaryotes.</title>
        <authorList>
            <person name="Spang A."/>
            <person name="Saw J.H."/>
            <person name="Jorgensen S.L."/>
            <person name="Zaremba-Niedzwiedzka K."/>
            <person name="Martijn J."/>
            <person name="Lind A.E."/>
            <person name="van Eijk R."/>
            <person name="Schleper C."/>
            <person name="Guy L."/>
            <person name="Ettema T.J."/>
        </authorList>
    </citation>
    <scope>NUCLEOTIDE SEQUENCE</scope>
</reference>
<evidence type="ECO:0008006" key="4">
    <source>
        <dbReference type="Google" id="ProtNLM"/>
    </source>
</evidence>
<dbReference type="PANTHER" id="PTHR42708:SF1">
    <property type="entry name" value="GLIDING MOTILITY PROTEIN MGLA"/>
    <property type="match status" value="1"/>
</dbReference>
<dbReference type="PRINTS" id="PR00449">
    <property type="entry name" value="RASTRNSFRMNG"/>
</dbReference>
<dbReference type="AlphaFoldDB" id="A0A0F9RR60"/>
<evidence type="ECO:0000256" key="2">
    <source>
        <dbReference type="ARBA" id="ARBA00023134"/>
    </source>
</evidence>
<dbReference type="PANTHER" id="PTHR42708">
    <property type="entry name" value="ATP/GTP-BINDING PROTEIN-RELATED"/>
    <property type="match status" value="1"/>
</dbReference>
<dbReference type="InterPro" id="IPR027417">
    <property type="entry name" value="P-loop_NTPase"/>
</dbReference>
<protein>
    <recommendedName>
        <fullName evidence="4">Gliding-motility protein MglA</fullName>
    </recommendedName>
</protein>
<evidence type="ECO:0000313" key="3">
    <source>
        <dbReference type="EMBL" id="KKN57194.1"/>
    </source>
</evidence>
<gene>
    <name evidence="3" type="ORF">LCGC14_0564730</name>
</gene>
<keyword evidence="2" id="KW-0342">GTP-binding</keyword>
<dbReference type="GO" id="GO:0005525">
    <property type="term" value="F:GTP binding"/>
    <property type="evidence" value="ECO:0007669"/>
    <property type="project" value="UniProtKB-KW"/>
</dbReference>
<dbReference type="Gene3D" id="3.40.50.300">
    <property type="entry name" value="P-loop containing nucleotide triphosphate hydrolases"/>
    <property type="match status" value="1"/>
</dbReference>
<dbReference type="EMBL" id="LAZR01000815">
    <property type="protein sequence ID" value="KKN57194.1"/>
    <property type="molecule type" value="Genomic_DNA"/>
</dbReference>
<dbReference type="SUPFAM" id="SSF52540">
    <property type="entry name" value="P-loop containing nucleoside triphosphate hydrolases"/>
    <property type="match status" value="1"/>
</dbReference>